<dbReference type="InterPro" id="IPR036010">
    <property type="entry name" value="2Fe-2S_ferredoxin-like_sf"/>
</dbReference>
<dbReference type="GO" id="GO:0032259">
    <property type="term" value="P:methylation"/>
    <property type="evidence" value="ECO:0007669"/>
    <property type="project" value="UniProtKB-KW"/>
</dbReference>
<feature type="domain" description="FAD-binding FR-type" evidence="8">
    <location>
        <begin position="17"/>
        <end position="120"/>
    </location>
</feature>
<evidence type="ECO:0000256" key="3">
    <source>
        <dbReference type="ARBA" id="ARBA00022723"/>
    </source>
</evidence>
<dbReference type="Gene3D" id="2.40.30.10">
    <property type="entry name" value="Translation factors"/>
    <property type="match status" value="1"/>
</dbReference>
<dbReference type="CDD" id="cd00207">
    <property type="entry name" value="fer2"/>
    <property type="match status" value="1"/>
</dbReference>
<dbReference type="GO" id="GO:0008168">
    <property type="term" value="F:methyltransferase activity"/>
    <property type="evidence" value="ECO:0007669"/>
    <property type="project" value="UniProtKB-KW"/>
</dbReference>
<reference evidence="10" key="2">
    <citation type="submission" date="2014-11" db="EMBL/GenBank/DDBJ databases">
        <title>Draft genome sequence of Hydrogenophaga intermedia S1.</title>
        <authorList>
            <person name="Gan H.M."/>
            <person name="Chew T.H."/>
            <person name="Stolz A."/>
        </authorList>
    </citation>
    <scope>NUCLEOTIDE SEQUENCE [LARGE SCALE GENOMIC DNA]</scope>
    <source>
        <strain evidence="10">S1</strain>
    </source>
</reference>
<dbReference type="GO" id="GO:0016491">
    <property type="term" value="F:oxidoreductase activity"/>
    <property type="evidence" value="ECO:0007669"/>
    <property type="project" value="UniProtKB-KW"/>
</dbReference>
<dbReference type="InterPro" id="IPR001041">
    <property type="entry name" value="2Fe-2S_ferredoxin-type"/>
</dbReference>
<keyword evidence="2" id="KW-0001">2Fe-2S</keyword>
<evidence type="ECO:0000256" key="5">
    <source>
        <dbReference type="ARBA" id="ARBA00023004"/>
    </source>
</evidence>
<dbReference type="CDD" id="cd06185">
    <property type="entry name" value="PDR_like"/>
    <property type="match status" value="1"/>
</dbReference>
<dbReference type="Gene3D" id="3.40.50.80">
    <property type="entry name" value="Nucleotide-binding domain of ferredoxin-NADP reductase (FNR) module"/>
    <property type="match status" value="1"/>
</dbReference>
<accession>A0A1L1PFR7</accession>
<evidence type="ECO:0000259" key="8">
    <source>
        <dbReference type="PROSITE" id="PS51384"/>
    </source>
</evidence>
<dbReference type="PROSITE" id="PS51085">
    <property type="entry name" value="2FE2S_FER_2"/>
    <property type="match status" value="1"/>
</dbReference>
<sequence length="341" mass="36944">MSDALAWPKPPSAEPIRGEFCVRVARVMRHTEEVSGYLLKRLDGQALPPAEAGAHIDIYLPGDLARSYSLCGDPARSAEGYEIAVKREERGRGGSRALHQWAREGQLLRIGRPRNLFALATQAPHHRLLGGGIGVTPLVAMAHSLHARGASFDLHVFVRSADHLPLRAALEAAPWRDRVTVHRDDAPETRADPATLVAMAPTGAHIYYCGPEGFMDRLREACHDWPAERVHFEHFGAPPKAPPPGTDAGTDASAEAGFELILARRQRRLHVPPGKSIAMVLHGAGIPVDTVCEQGICASCITPYLDGTPDHQDSCLTDEERATHVAVCCARALTPTLTLDI</sequence>
<evidence type="ECO:0000256" key="2">
    <source>
        <dbReference type="ARBA" id="ARBA00022714"/>
    </source>
</evidence>
<dbReference type="InterPro" id="IPR017938">
    <property type="entry name" value="Riboflavin_synthase-like_b-brl"/>
</dbReference>
<keyword evidence="4" id="KW-0560">Oxidoreductase</keyword>
<organism evidence="9 10">
    <name type="scientific">Hydrogenophaga intermedia</name>
    <dbReference type="NCBI Taxonomy" id="65786"/>
    <lineage>
        <taxon>Bacteria</taxon>
        <taxon>Pseudomonadati</taxon>
        <taxon>Pseudomonadota</taxon>
        <taxon>Betaproteobacteria</taxon>
        <taxon>Burkholderiales</taxon>
        <taxon>Comamonadaceae</taxon>
        <taxon>Hydrogenophaga</taxon>
    </lineage>
</organism>
<reference evidence="10" key="1">
    <citation type="submission" date="2014-02" db="EMBL/GenBank/DDBJ databases">
        <authorList>
            <person name="Gan H."/>
        </authorList>
    </citation>
    <scope>NUCLEOTIDE SEQUENCE [LARGE SCALE GENOMIC DNA]</scope>
    <source>
        <strain evidence="10">S1</strain>
    </source>
</reference>
<dbReference type="PROSITE" id="PS51384">
    <property type="entry name" value="FAD_FR"/>
    <property type="match status" value="1"/>
</dbReference>
<dbReference type="PANTHER" id="PTHR47354:SF1">
    <property type="entry name" value="CARNITINE MONOOXYGENASE REDUCTASE SUBUNIT"/>
    <property type="match status" value="1"/>
</dbReference>
<dbReference type="SUPFAM" id="SSF54292">
    <property type="entry name" value="2Fe-2S ferredoxin-like"/>
    <property type="match status" value="1"/>
</dbReference>
<dbReference type="SUPFAM" id="SSF52343">
    <property type="entry name" value="Ferredoxin reductase-like, C-terminal NADP-linked domain"/>
    <property type="match status" value="1"/>
</dbReference>
<dbReference type="Proteomes" id="UP000028878">
    <property type="component" value="Unassembled WGS sequence"/>
</dbReference>
<dbReference type="InterPro" id="IPR039261">
    <property type="entry name" value="FNR_nucleotide-bd"/>
</dbReference>
<dbReference type="InterPro" id="IPR006058">
    <property type="entry name" value="2Fe2S_fd_BS"/>
</dbReference>
<dbReference type="GO" id="GO:0046872">
    <property type="term" value="F:metal ion binding"/>
    <property type="evidence" value="ECO:0007669"/>
    <property type="project" value="UniProtKB-KW"/>
</dbReference>
<keyword evidence="6" id="KW-0411">Iron-sulfur</keyword>
<dbReference type="PANTHER" id="PTHR47354">
    <property type="entry name" value="NADH OXIDOREDUCTASE HCR"/>
    <property type="match status" value="1"/>
</dbReference>
<dbReference type="Pfam" id="PF00111">
    <property type="entry name" value="Fer2"/>
    <property type="match status" value="1"/>
</dbReference>
<evidence type="ECO:0000256" key="1">
    <source>
        <dbReference type="ARBA" id="ARBA00022630"/>
    </source>
</evidence>
<dbReference type="EMBL" id="CCAE010000006">
    <property type="protein sequence ID" value="CDN86833.1"/>
    <property type="molecule type" value="Genomic_DNA"/>
</dbReference>
<keyword evidence="9" id="KW-0808">Transferase</keyword>
<dbReference type="PRINTS" id="PR00409">
    <property type="entry name" value="PHDIOXRDTASE"/>
</dbReference>
<keyword evidence="1" id="KW-0285">Flavoprotein</keyword>
<evidence type="ECO:0000256" key="6">
    <source>
        <dbReference type="ARBA" id="ARBA00023014"/>
    </source>
</evidence>
<feature type="domain" description="2Fe-2S ferredoxin-type" evidence="7">
    <location>
        <begin position="258"/>
        <end position="341"/>
    </location>
</feature>
<evidence type="ECO:0000256" key="4">
    <source>
        <dbReference type="ARBA" id="ARBA00023002"/>
    </source>
</evidence>
<dbReference type="InterPro" id="IPR017927">
    <property type="entry name" value="FAD-bd_FR_type"/>
</dbReference>
<evidence type="ECO:0000313" key="9">
    <source>
        <dbReference type="EMBL" id="CDN86833.1"/>
    </source>
</evidence>
<dbReference type="InterPro" id="IPR012675">
    <property type="entry name" value="Beta-grasp_dom_sf"/>
</dbReference>
<gene>
    <name evidence="9" type="ORF">BN948_01246</name>
</gene>
<keyword evidence="10" id="KW-1185">Reference proteome</keyword>
<proteinExistence type="predicted"/>
<dbReference type="GO" id="GO:0051537">
    <property type="term" value="F:2 iron, 2 sulfur cluster binding"/>
    <property type="evidence" value="ECO:0007669"/>
    <property type="project" value="UniProtKB-KW"/>
</dbReference>
<dbReference type="InterPro" id="IPR050415">
    <property type="entry name" value="MRET"/>
</dbReference>
<dbReference type="AlphaFoldDB" id="A0A1L1PFR7"/>
<keyword evidence="9" id="KW-0489">Methyltransferase</keyword>
<evidence type="ECO:0000313" key="10">
    <source>
        <dbReference type="Proteomes" id="UP000028878"/>
    </source>
</evidence>
<name>A0A1L1PFR7_HYDIT</name>
<keyword evidence="3" id="KW-0479">Metal-binding</keyword>
<protein>
    <submittedName>
        <fullName evidence="9">Vanillate O-demethylase oxidoreductase</fullName>
    </submittedName>
</protein>
<keyword evidence="5" id="KW-0408">Iron</keyword>
<evidence type="ECO:0000259" key="7">
    <source>
        <dbReference type="PROSITE" id="PS51085"/>
    </source>
</evidence>
<dbReference type="Gene3D" id="3.10.20.30">
    <property type="match status" value="1"/>
</dbReference>
<dbReference type="PROSITE" id="PS00197">
    <property type="entry name" value="2FE2S_FER_1"/>
    <property type="match status" value="1"/>
</dbReference>
<dbReference type="SUPFAM" id="SSF63380">
    <property type="entry name" value="Riboflavin synthase domain-like"/>
    <property type="match status" value="1"/>
</dbReference>